<dbReference type="SUPFAM" id="SSF50156">
    <property type="entry name" value="PDZ domain-like"/>
    <property type="match status" value="2"/>
</dbReference>
<dbReference type="EMBL" id="REGN01007601">
    <property type="protein sequence ID" value="RNA05782.1"/>
    <property type="molecule type" value="Genomic_DNA"/>
</dbReference>
<dbReference type="InterPro" id="IPR051067">
    <property type="entry name" value="NHER"/>
</dbReference>
<comment type="caution">
    <text evidence="3">The sequence shown here is derived from an EMBL/GenBank/DDBJ whole genome shotgun (WGS) entry which is preliminary data.</text>
</comment>
<name>A0A3M7Q3K6_BRAPC</name>
<dbReference type="GO" id="GO:0043495">
    <property type="term" value="F:protein-membrane adaptor activity"/>
    <property type="evidence" value="ECO:0007669"/>
    <property type="project" value="TreeGrafter"/>
</dbReference>
<evidence type="ECO:0000313" key="3">
    <source>
        <dbReference type="EMBL" id="RNA05782.1"/>
    </source>
</evidence>
<accession>A0A3M7Q3K6</accession>
<dbReference type="InterPro" id="IPR036034">
    <property type="entry name" value="PDZ_sf"/>
</dbReference>
<gene>
    <name evidence="3" type="ORF">BpHYR1_023320</name>
</gene>
<dbReference type="PANTHER" id="PTHR14191">
    <property type="entry name" value="PDZ DOMAIN CONTAINING PROTEIN"/>
    <property type="match status" value="1"/>
</dbReference>
<dbReference type="Gene3D" id="2.30.42.10">
    <property type="match status" value="2"/>
</dbReference>
<dbReference type="PANTHER" id="PTHR14191:SF3">
    <property type="entry name" value="NA(+)_H(+) EXCHANGE REGULATORY COFACTOR-LIKE PROTEIN NRFL-1"/>
    <property type="match status" value="1"/>
</dbReference>
<dbReference type="Pfam" id="PF00595">
    <property type="entry name" value="PDZ"/>
    <property type="match status" value="2"/>
</dbReference>
<dbReference type="PROSITE" id="PS50106">
    <property type="entry name" value="PDZ"/>
    <property type="match status" value="2"/>
</dbReference>
<dbReference type="GO" id="GO:0072659">
    <property type="term" value="P:protein localization to plasma membrane"/>
    <property type="evidence" value="ECO:0007669"/>
    <property type="project" value="TreeGrafter"/>
</dbReference>
<dbReference type="Proteomes" id="UP000276133">
    <property type="component" value="Unassembled WGS sequence"/>
</dbReference>
<dbReference type="STRING" id="10195.A0A3M7Q3K6"/>
<dbReference type="SMART" id="SM00228">
    <property type="entry name" value="PDZ"/>
    <property type="match status" value="2"/>
</dbReference>
<evidence type="ECO:0000256" key="1">
    <source>
        <dbReference type="ARBA" id="ARBA00022737"/>
    </source>
</evidence>
<dbReference type="AlphaFoldDB" id="A0A3M7Q3K6"/>
<proteinExistence type="predicted"/>
<feature type="domain" description="PDZ" evidence="2">
    <location>
        <begin position="158"/>
        <end position="229"/>
    </location>
</feature>
<sequence length="230" mass="26007">MVSTFIVTLFTNSVKNDDDENKIFKRCVVSLNPEYPEGFGFTLNSEIEPKFTIFTVETDSPAYAANLRASDVIVEIDKKNIRRSEFEKVKSMILQSKKNGSVEILAISKQAYLKLKSDGKKLSQNLATNENTLFFYDKKKIKKMNLHLCEFDVYEENLGFSVASLKSNPGIFRVTDVVPGSSAAISNLKDNDLIVEVSGTNVENLSYDDLIALLQKKKCERNLKILIRRD</sequence>
<feature type="domain" description="PDZ" evidence="2">
    <location>
        <begin position="28"/>
        <end position="108"/>
    </location>
</feature>
<reference evidence="3 4" key="1">
    <citation type="journal article" date="2018" name="Sci. Rep.">
        <title>Genomic signatures of local adaptation to the degree of environmental predictability in rotifers.</title>
        <authorList>
            <person name="Franch-Gras L."/>
            <person name="Hahn C."/>
            <person name="Garcia-Roger E.M."/>
            <person name="Carmona M.J."/>
            <person name="Serra M."/>
            <person name="Gomez A."/>
        </authorList>
    </citation>
    <scope>NUCLEOTIDE SEQUENCE [LARGE SCALE GENOMIC DNA]</scope>
    <source>
        <strain evidence="3">HYR1</strain>
    </source>
</reference>
<organism evidence="3 4">
    <name type="scientific">Brachionus plicatilis</name>
    <name type="common">Marine rotifer</name>
    <name type="synonym">Brachionus muelleri</name>
    <dbReference type="NCBI Taxonomy" id="10195"/>
    <lineage>
        <taxon>Eukaryota</taxon>
        <taxon>Metazoa</taxon>
        <taxon>Spiralia</taxon>
        <taxon>Gnathifera</taxon>
        <taxon>Rotifera</taxon>
        <taxon>Eurotatoria</taxon>
        <taxon>Monogononta</taxon>
        <taxon>Pseudotrocha</taxon>
        <taxon>Ploima</taxon>
        <taxon>Brachionidae</taxon>
        <taxon>Brachionus</taxon>
    </lineage>
</organism>
<keyword evidence="4" id="KW-1185">Reference proteome</keyword>
<protein>
    <submittedName>
        <fullName evidence="3">Na(+) H(+) exchange regulatory cofactor NHE-RF1</fullName>
    </submittedName>
</protein>
<evidence type="ECO:0000313" key="4">
    <source>
        <dbReference type="Proteomes" id="UP000276133"/>
    </source>
</evidence>
<evidence type="ECO:0000259" key="2">
    <source>
        <dbReference type="PROSITE" id="PS50106"/>
    </source>
</evidence>
<keyword evidence="1" id="KW-0677">Repeat</keyword>
<dbReference type="InterPro" id="IPR001478">
    <property type="entry name" value="PDZ"/>
</dbReference>
<dbReference type="OrthoDB" id="10009200at2759"/>
<dbReference type="GO" id="GO:0016324">
    <property type="term" value="C:apical plasma membrane"/>
    <property type="evidence" value="ECO:0007669"/>
    <property type="project" value="TreeGrafter"/>
</dbReference>